<dbReference type="AlphaFoldDB" id="A0A8J4Q2K9"/>
<dbReference type="SUPFAM" id="SSF47473">
    <property type="entry name" value="EF-hand"/>
    <property type="match status" value="1"/>
</dbReference>
<dbReference type="InterPro" id="IPR011992">
    <property type="entry name" value="EF-hand-dom_pair"/>
</dbReference>
<evidence type="ECO:0000259" key="2">
    <source>
        <dbReference type="PROSITE" id="PS50222"/>
    </source>
</evidence>
<gene>
    <name evidence="3" type="ORF">CYY_001005</name>
</gene>
<accession>A0A8J4Q2K9</accession>
<name>A0A8J4Q2K9_9MYCE</name>
<protein>
    <recommendedName>
        <fullName evidence="2">EF-hand domain-containing protein</fullName>
    </recommendedName>
</protein>
<feature type="compositionally biased region" description="Basic residues" evidence="1">
    <location>
        <begin position="270"/>
        <end position="283"/>
    </location>
</feature>
<proteinExistence type="predicted"/>
<evidence type="ECO:0000256" key="1">
    <source>
        <dbReference type="SAM" id="MobiDB-lite"/>
    </source>
</evidence>
<dbReference type="InterPro" id="IPR002048">
    <property type="entry name" value="EF_hand_dom"/>
</dbReference>
<feature type="compositionally biased region" description="Polar residues" evidence="1">
    <location>
        <begin position="176"/>
        <end position="201"/>
    </location>
</feature>
<dbReference type="GO" id="GO:0005509">
    <property type="term" value="F:calcium ion binding"/>
    <property type="evidence" value="ECO:0007669"/>
    <property type="project" value="InterPro"/>
</dbReference>
<feature type="region of interest" description="Disordered" evidence="1">
    <location>
        <begin position="176"/>
        <end position="283"/>
    </location>
</feature>
<comment type="caution">
    <text evidence="3">The sequence shown here is derived from an EMBL/GenBank/DDBJ whole genome shotgun (WGS) entry which is preliminary data.</text>
</comment>
<dbReference type="Proteomes" id="UP000695562">
    <property type="component" value="Unassembled WGS sequence"/>
</dbReference>
<feature type="compositionally biased region" description="Low complexity" evidence="1">
    <location>
        <begin position="202"/>
        <end position="247"/>
    </location>
</feature>
<feature type="domain" description="EF-hand" evidence="2">
    <location>
        <begin position="23"/>
        <end position="58"/>
    </location>
</feature>
<evidence type="ECO:0000313" key="3">
    <source>
        <dbReference type="EMBL" id="KAF2077689.1"/>
    </source>
</evidence>
<dbReference type="PROSITE" id="PS50222">
    <property type="entry name" value="EF_HAND_2"/>
    <property type="match status" value="1"/>
</dbReference>
<sequence length="283" mass="30783">MVVPKELIALSEPFLISNRFSIKEIIIFEKIFNKIDKSLKGYIDSNDFTLYVQQEKLQDGGGGVAMHKPIMSSSLAQSIQTIDFEKLLVFNTTTTLSFYQFLSILSLSGISLDCRDVTEESLLPPPPTPLSTPIQTIASSFTTAVVSGSPLSSSPLTTFLPKTRRSIVIDPQLTRQSSLSSLESNPKQLQRSMSSIQPITTPLSSSPLQKSPPMSIPSSSSSNNNNNINNSPSSPSSSQSSPPESNIKTSSSPTSEQNNNNSDDNEIKRISRMGNHRGAIKRS</sequence>
<evidence type="ECO:0000313" key="4">
    <source>
        <dbReference type="Proteomes" id="UP000695562"/>
    </source>
</evidence>
<dbReference type="EMBL" id="AJWJ01000022">
    <property type="protein sequence ID" value="KAF2077689.1"/>
    <property type="molecule type" value="Genomic_DNA"/>
</dbReference>
<reference evidence="3" key="1">
    <citation type="submission" date="2020-01" db="EMBL/GenBank/DDBJ databases">
        <title>Development of genomics and gene disruption for Polysphondylium violaceum indicates a role for the polyketide synthase stlB in stalk morphogenesis.</title>
        <authorList>
            <person name="Narita B."/>
            <person name="Kawabe Y."/>
            <person name="Kin K."/>
            <person name="Saito T."/>
            <person name="Gibbs R."/>
            <person name="Kuspa A."/>
            <person name="Muzny D."/>
            <person name="Queller D."/>
            <person name="Richards S."/>
            <person name="Strassman J."/>
            <person name="Sucgang R."/>
            <person name="Worley K."/>
            <person name="Schaap P."/>
        </authorList>
    </citation>
    <scope>NUCLEOTIDE SEQUENCE</scope>
    <source>
        <strain evidence="3">QSvi11</strain>
    </source>
</reference>
<organism evidence="3 4">
    <name type="scientific">Polysphondylium violaceum</name>
    <dbReference type="NCBI Taxonomy" id="133409"/>
    <lineage>
        <taxon>Eukaryota</taxon>
        <taxon>Amoebozoa</taxon>
        <taxon>Evosea</taxon>
        <taxon>Eumycetozoa</taxon>
        <taxon>Dictyostelia</taxon>
        <taxon>Dictyosteliales</taxon>
        <taxon>Dictyosteliaceae</taxon>
        <taxon>Polysphondylium</taxon>
    </lineage>
</organism>
<keyword evidence="4" id="KW-1185">Reference proteome</keyword>